<evidence type="ECO:0000256" key="1">
    <source>
        <dbReference type="SAM" id="Phobius"/>
    </source>
</evidence>
<evidence type="ECO:0000313" key="2">
    <source>
        <dbReference type="EMBL" id="CAG5120668.1"/>
    </source>
</evidence>
<dbReference type="OrthoDB" id="6157561at2759"/>
<keyword evidence="1" id="KW-0472">Membrane</keyword>
<keyword evidence="1" id="KW-1133">Transmembrane helix</keyword>
<dbReference type="AlphaFoldDB" id="A0A8S3YWQ7"/>
<reference evidence="2" key="1">
    <citation type="submission" date="2021-04" db="EMBL/GenBank/DDBJ databases">
        <authorList>
            <consortium name="Molecular Ecology Group"/>
        </authorList>
    </citation>
    <scope>NUCLEOTIDE SEQUENCE</scope>
</reference>
<accession>A0A8S3YWQ7</accession>
<feature type="transmembrane region" description="Helical" evidence="1">
    <location>
        <begin position="58"/>
        <end position="84"/>
    </location>
</feature>
<gene>
    <name evidence="2" type="ORF">CUNI_LOCUS6226</name>
</gene>
<dbReference type="EMBL" id="CAJHNH020000947">
    <property type="protein sequence ID" value="CAG5120668.1"/>
    <property type="molecule type" value="Genomic_DNA"/>
</dbReference>
<sequence>EIESGNPDPVSSDVKEMFRIVLFVFICGILSLFGIGANVTNIIVFIKQGFKDSINISLLGLAVGDLGCALTMVWMSVGFSPLLASPDLNFNPYDVVYLSAGWPHACFN</sequence>
<dbReference type="SUPFAM" id="SSF81321">
    <property type="entry name" value="Family A G protein-coupled receptor-like"/>
    <property type="match status" value="1"/>
</dbReference>
<name>A0A8S3YWQ7_9EUPU</name>
<dbReference type="Proteomes" id="UP000678393">
    <property type="component" value="Unassembled WGS sequence"/>
</dbReference>
<evidence type="ECO:0000313" key="3">
    <source>
        <dbReference type="Proteomes" id="UP000678393"/>
    </source>
</evidence>
<proteinExistence type="predicted"/>
<organism evidence="2 3">
    <name type="scientific">Candidula unifasciata</name>
    <dbReference type="NCBI Taxonomy" id="100452"/>
    <lineage>
        <taxon>Eukaryota</taxon>
        <taxon>Metazoa</taxon>
        <taxon>Spiralia</taxon>
        <taxon>Lophotrochozoa</taxon>
        <taxon>Mollusca</taxon>
        <taxon>Gastropoda</taxon>
        <taxon>Heterobranchia</taxon>
        <taxon>Euthyneura</taxon>
        <taxon>Panpulmonata</taxon>
        <taxon>Eupulmonata</taxon>
        <taxon>Stylommatophora</taxon>
        <taxon>Helicina</taxon>
        <taxon>Helicoidea</taxon>
        <taxon>Geomitridae</taxon>
        <taxon>Candidula</taxon>
    </lineage>
</organism>
<dbReference type="Gene3D" id="1.20.1070.10">
    <property type="entry name" value="Rhodopsin 7-helix transmembrane proteins"/>
    <property type="match status" value="1"/>
</dbReference>
<keyword evidence="3" id="KW-1185">Reference proteome</keyword>
<evidence type="ECO:0008006" key="4">
    <source>
        <dbReference type="Google" id="ProtNLM"/>
    </source>
</evidence>
<keyword evidence="1" id="KW-0812">Transmembrane</keyword>
<comment type="caution">
    <text evidence="2">The sequence shown here is derived from an EMBL/GenBank/DDBJ whole genome shotgun (WGS) entry which is preliminary data.</text>
</comment>
<protein>
    <recommendedName>
        <fullName evidence="4">G-protein coupled receptors family 1 profile domain-containing protein</fullName>
    </recommendedName>
</protein>
<feature type="non-terminal residue" evidence="2">
    <location>
        <position position="1"/>
    </location>
</feature>
<feature type="non-terminal residue" evidence="2">
    <location>
        <position position="108"/>
    </location>
</feature>
<feature type="transmembrane region" description="Helical" evidence="1">
    <location>
        <begin position="20"/>
        <end position="46"/>
    </location>
</feature>